<dbReference type="SUPFAM" id="SSF81901">
    <property type="entry name" value="HCP-like"/>
    <property type="match status" value="3"/>
</dbReference>
<name>F0WWX3_9STRA</name>
<dbReference type="AlphaFoldDB" id="F0WWX3"/>
<dbReference type="EMBL" id="FR824381">
    <property type="protein sequence ID" value="CCA25958.1"/>
    <property type="molecule type" value="Genomic_DNA"/>
</dbReference>
<dbReference type="InterPro" id="IPR006597">
    <property type="entry name" value="Sel1-like"/>
</dbReference>
<protein>
    <submittedName>
        <fullName evidence="2">Uncharacterized protein AlNc14C336G10734</fullName>
    </submittedName>
</protein>
<organism evidence="2">
    <name type="scientific">Albugo laibachii Nc14</name>
    <dbReference type="NCBI Taxonomy" id="890382"/>
    <lineage>
        <taxon>Eukaryota</taxon>
        <taxon>Sar</taxon>
        <taxon>Stramenopiles</taxon>
        <taxon>Oomycota</taxon>
        <taxon>Peronosporomycetes</taxon>
        <taxon>Albuginales</taxon>
        <taxon>Albuginaceae</taxon>
        <taxon>Albugo</taxon>
    </lineage>
</organism>
<reference evidence="2" key="1">
    <citation type="journal article" date="2011" name="PLoS Biol.">
        <title>Gene gain and loss during evolution of obligate parasitism in the white rust pathogen of Arabidopsis thaliana.</title>
        <authorList>
            <person name="Kemen E."/>
            <person name="Gardiner A."/>
            <person name="Schultz-Larsen T."/>
            <person name="Kemen A.C."/>
            <person name="Balmuth A.L."/>
            <person name="Robert-Seilaniantz A."/>
            <person name="Bailey K."/>
            <person name="Holub E."/>
            <person name="Studholme D.J."/>
            <person name="Maclean D."/>
            <person name="Jones J.D."/>
        </authorList>
    </citation>
    <scope>NUCLEOTIDE SEQUENCE</scope>
</reference>
<evidence type="ECO:0000313" key="2">
    <source>
        <dbReference type="EMBL" id="CCA25958.1"/>
    </source>
</evidence>
<comment type="similarity">
    <text evidence="1">Belongs to the sel-1 family.</text>
</comment>
<dbReference type="SMART" id="SM00671">
    <property type="entry name" value="SEL1"/>
    <property type="match status" value="9"/>
</dbReference>
<accession>F0WWX3</accession>
<dbReference type="Pfam" id="PF08238">
    <property type="entry name" value="Sel1"/>
    <property type="match status" value="8"/>
</dbReference>
<reference evidence="2" key="2">
    <citation type="submission" date="2011-02" db="EMBL/GenBank/DDBJ databases">
        <authorList>
            <person name="MacLean D."/>
        </authorList>
    </citation>
    <scope>NUCLEOTIDE SEQUENCE</scope>
</reference>
<dbReference type="Gene3D" id="1.25.40.10">
    <property type="entry name" value="Tetratricopeptide repeat domain"/>
    <property type="match status" value="3"/>
</dbReference>
<dbReference type="PANTHER" id="PTHR11102:SF160">
    <property type="entry name" value="ERAD-ASSOCIATED E3 UBIQUITIN-PROTEIN LIGASE COMPONENT HRD3"/>
    <property type="match status" value="1"/>
</dbReference>
<dbReference type="PANTHER" id="PTHR11102">
    <property type="entry name" value="SEL-1-LIKE PROTEIN"/>
    <property type="match status" value="1"/>
</dbReference>
<dbReference type="HOGENOM" id="CLU_015266_0_0_1"/>
<sequence>MLRKLKIISYSMYQAVKFASTLQSTGKRREQFRHSDLLVTTPWKDERIAIKERSKLEHRTNYTVVSSLFRASSGGVEINSSLPNSIRSDATCLASEVLQEVSGKDENYAFTRAPSSRFGVPQLPLASQSAREVPDIANVADHSSSTEVRYPAMVSDQNLIAHLKNTLNSIIKEMDSIDQNKLAALRLGTELRGLLGKAQDEFLAYESSFVSSVDKLSTRSGLTIALQNFASSLSQLPPLIARIQQHRTLFLNKVFKRETMFAFQEINSYYTSAFIELSMAIGSGTLSTCEAPTNEDKVGDIQSAYERKYSEQLAALEKQKICIEAHQYYFGTSSKPLNYKKAIELYRDAAQKGVVDAQICLGRIYIYGIPNVLACEFYQAEQYLKQAFTSEGNSHTTYLLGTLYLRQTHLTDQKQKMYLMAESYFLQAAERGHLDAQYELGCLYLIDTFAVTEGGVRNELRRAMVMKWLRSAADQEHGKAECKYGELLIESDTPQGVHYLQRAAEKTIPDAICALGKYYESVDSIEQDLDRAAGYYRQAIAQGHSLAKYHLACLLLLQMNAGQGVRITKSWDTTSMDISNTIQLQQEILCLLMQAHSEGVVEASNQIGRLWESFPSNHNKVVGLWHYKNAAMGENPDETAAIRAASMLYDGIGCKADKRKAHHFYTIAANAGNATALNALGLMYEDGDGCEFDFVKAAELFQQAASLGHAHAHFNLGCLLEKGKGVEQNHSAARSHLQKVGYQAYRYTRRCL</sequence>
<evidence type="ECO:0000256" key="1">
    <source>
        <dbReference type="ARBA" id="ARBA00038101"/>
    </source>
</evidence>
<dbReference type="InterPro" id="IPR050767">
    <property type="entry name" value="Sel1_AlgK"/>
</dbReference>
<gene>
    <name evidence="2" type="primary">AlNc14C336G10734</name>
    <name evidence="2" type="ORF">ALNC14_121020</name>
</gene>
<proteinExistence type="inferred from homology"/>
<dbReference type="InterPro" id="IPR011990">
    <property type="entry name" value="TPR-like_helical_dom_sf"/>
</dbReference>